<protein>
    <submittedName>
        <fullName evidence="2">Hybrid cluster-associated redox disulfide protein</fullName>
    </submittedName>
</protein>
<dbReference type="AlphaFoldDB" id="A0A562P567"/>
<sequence>MARKPAVDPDMSVDEIMRRWPTTIRVMIRHRMLCVGCPIGAFHTVADACREHEISEEDFVLELEAAMVG</sequence>
<dbReference type="PANTHER" id="PTHR39341:SF1">
    <property type="entry name" value="DUF1858 DOMAIN-CONTAINING PROTEIN"/>
    <property type="match status" value="1"/>
</dbReference>
<gene>
    <name evidence="2" type="ORF">IQ26_01812</name>
</gene>
<dbReference type="SUPFAM" id="SSF140683">
    <property type="entry name" value="SP0561-like"/>
    <property type="match status" value="1"/>
</dbReference>
<dbReference type="InterPro" id="IPR015077">
    <property type="entry name" value="DUF1858"/>
</dbReference>
<organism evidence="2 3">
    <name type="scientific">Mesorhizobium tianshanense</name>
    <dbReference type="NCBI Taxonomy" id="39844"/>
    <lineage>
        <taxon>Bacteria</taxon>
        <taxon>Pseudomonadati</taxon>
        <taxon>Pseudomonadota</taxon>
        <taxon>Alphaproteobacteria</taxon>
        <taxon>Hyphomicrobiales</taxon>
        <taxon>Phyllobacteriaceae</taxon>
        <taxon>Mesorhizobium</taxon>
    </lineage>
</organism>
<evidence type="ECO:0000313" key="3">
    <source>
        <dbReference type="Proteomes" id="UP000317122"/>
    </source>
</evidence>
<dbReference type="InterPro" id="IPR038062">
    <property type="entry name" value="ScdA-like_N_sf"/>
</dbReference>
<dbReference type="Gene3D" id="1.10.3910.10">
    <property type="entry name" value="SP0561-like"/>
    <property type="match status" value="1"/>
</dbReference>
<dbReference type="PANTHER" id="PTHR39341">
    <property type="entry name" value="BSL7085 PROTEIN"/>
    <property type="match status" value="1"/>
</dbReference>
<dbReference type="Pfam" id="PF08984">
    <property type="entry name" value="DUF1858"/>
    <property type="match status" value="1"/>
</dbReference>
<reference evidence="2 3" key="1">
    <citation type="journal article" date="2015" name="Stand. Genomic Sci.">
        <title>Genomic Encyclopedia of Bacterial and Archaeal Type Strains, Phase III: the genomes of soil and plant-associated and newly described type strains.</title>
        <authorList>
            <person name="Whitman W.B."/>
            <person name="Woyke T."/>
            <person name="Klenk H.P."/>
            <person name="Zhou Y."/>
            <person name="Lilburn T.G."/>
            <person name="Beck B.J."/>
            <person name="De Vos P."/>
            <person name="Vandamme P."/>
            <person name="Eisen J.A."/>
            <person name="Garrity G."/>
            <person name="Hugenholtz P."/>
            <person name="Kyrpides N.C."/>
        </authorList>
    </citation>
    <scope>NUCLEOTIDE SEQUENCE [LARGE SCALE GENOMIC DNA]</scope>
    <source>
        <strain evidence="2 3">CGMCC 1.2546</strain>
    </source>
</reference>
<dbReference type="Proteomes" id="UP000317122">
    <property type="component" value="Unassembled WGS sequence"/>
</dbReference>
<evidence type="ECO:0000313" key="2">
    <source>
        <dbReference type="EMBL" id="TWI39582.1"/>
    </source>
</evidence>
<feature type="domain" description="DUF1858" evidence="1">
    <location>
        <begin position="8"/>
        <end position="60"/>
    </location>
</feature>
<dbReference type="InterPro" id="IPR023883">
    <property type="entry name" value="CHP03980_redox-disulphide"/>
</dbReference>
<accession>A0A562P567</accession>
<comment type="caution">
    <text evidence="2">The sequence shown here is derived from an EMBL/GenBank/DDBJ whole genome shotgun (WGS) entry which is preliminary data.</text>
</comment>
<name>A0A562P567_9HYPH</name>
<dbReference type="NCBIfam" id="TIGR03980">
    <property type="entry name" value="prismane_assoc"/>
    <property type="match status" value="1"/>
</dbReference>
<dbReference type="RefSeq" id="WP_145716028.1">
    <property type="nucleotide sequence ID" value="NZ_BSPF01000068.1"/>
</dbReference>
<dbReference type="OrthoDB" id="5397989at2"/>
<keyword evidence="3" id="KW-1185">Reference proteome</keyword>
<proteinExistence type="predicted"/>
<evidence type="ECO:0000259" key="1">
    <source>
        <dbReference type="Pfam" id="PF08984"/>
    </source>
</evidence>
<dbReference type="EMBL" id="VLKT01000009">
    <property type="protein sequence ID" value="TWI39582.1"/>
    <property type="molecule type" value="Genomic_DNA"/>
</dbReference>